<sequence length="417" mass="47263">MQTTWLSTPLTNPLRKRFDRGLDLAPAKSRYMIFTRKRTYQLPEENITINGVEVPLTNEHRVLGIILDSKLTGKAHIKYLLNKGRKISSILTVLSEFRWGAHPQLLLTLYRSVFRSAIEYGCVVFKLKGNKQLFLAIQRLQWKLLRCAMGYRMSTPINVILDETKEPPLSYRFTYLIHNYLVKGLSCSFNPVIESLKNIQFSTNYSAIKRNKACRLIPLFRSFLAVQDLPEFLQFSNPNINHMSTREVNSLFRETFAEYIQGSIIFFTDGSKIDSSRAVGASVYSLDLPLEIRCKLPPDASTFSAEAWAIYEALFIIHQLQIPSTIIFSDCKSVLQIKMAWIPSHKGIVGNERADTLAKEAITIGRKTNFKNAGFSLSVDMSAGCPLNIILKTESEFLLSILNGPSYGWSNGLLVLS</sequence>
<proteinExistence type="predicted"/>
<evidence type="ECO:0000313" key="2">
    <source>
        <dbReference type="Proteomes" id="UP000310200"/>
    </source>
</evidence>
<protein>
    <submittedName>
        <fullName evidence="1">Gag-Pol polyprotein</fullName>
    </submittedName>
</protein>
<dbReference type="Proteomes" id="UP000310200">
    <property type="component" value="Unassembled WGS sequence"/>
</dbReference>
<dbReference type="InterPro" id="IPR036397">
    <property type="entry name" value="RNaseH_sf"/>
</dbReference>
<dbReference type="CDD" id="cd09276">
    <property type="entry name" value="Rnase_HI_RT_non_LTR"/>
    <property type="match status" value="1"/>
</dbReference>
<dbReference type="Gene3D" id="3.30.420.10">
    <property type="entry name" value="Ribonuclease H-like superfamily/Ribonuclease H"/>
    <property type="match status" value="2"/>
</dbReference>
<reference evidence="1 2" key="1">
    <citation type="journal article" date="2019" name="Philos. Trans. R. Soc. Lond., B, Biol. Sci.">
        <title>Ant behaviour and brain gene expression of defending hosts depend on the ecological success of the intruding social parasite.</title>
        <authorList>
            <person name="Kaur R."/>
            <person name="Stoldt M."/>
            <person name="Jongepier E."/>
            <person name="Feldmeyer B."/>
            <person name="Menzel F."/>
            <person name="Bornberg-Bauer E."/>
            <person name="Foitzik S."/>
        </authorList>
    </citation>
    <scope>NUCLEOTIDE SEQUENCE [LARGE SCALE GENOMIC DNA]</scope>
    <source>
        <tissue evidence="1">Whole body</tissue>
    </source>
</reference>
<feature type="non-terminal residue" evidence="1">
    <location>
        <position position="417"/>
    </location>
</feature>
<dbReference type="SUPFAM" id="SSF53098">
    <property type="entry name" value="Ribonuclease H-like"/>
    <property type="match status" value="1"/>
</dbReference>
<evidence type="ECO:0000313" key="1">
    <source>
        <dbReference type="EMBL" id="TGZ53772.1"/>
    </source>
</evidence>
<dbReference type="GO" id="GO:0003676">
    <property type="term" value="F:nucleic acid binding"/>
    <property type="evidence" value="ECO:0007669"/>
    <property type="project" value="InterPro"/>
</dbReference>
<accession>A0A4S2KUM0</accession>
<dbReference type="EMBL" id="QBLH01000916">
    <property type="protein sequence ID" value="TGZ53772.1"/>
    <property type="molecule type" value="Genomic_DNA"/>
</dbReference>
<keyword evidence="2" id="KW-1185">Reference proteome</keyword>
<name>A0A4S2KUM0_9HYME</name>
<dbReference type="AlphaFoldDB" id="A0A4S2KUM0"/>
<dbReference type="InterPro" id="IPR012337">
    <property type="entry name" value="RNaseH-like_sf"/>
</dbReference>
<organism evidence="1 2">
    <name type="scientific">Temnothorax longispinosus</name>
    <dbReference type="NCBI Taxonomy" id="300112"/>
    <lineage>
        <taxon>Eukaryota</taxon>
        <taxon>Metazoa</taxon>
        <taxon>Ecdysozoa</taxon>
        <taxon>Arthropoda</taxon>
        <taxon>Hexapoda</taxon>
        <taxon>Insecta</taxon>
        <taxon>Pterygota</taxon>
        <taxon>Neoptera</taxon>
        <taxon>Endopterygota</taxon>
        <taxon>Hymenoptera</taxon>
        <taxon>Apocrita</taxon>
        <taxon>Aculeata</taxon>
        <taxon>Formicoidea</taxon>
        <taxon>Formicidae</taxon>
        <taxon>Myrmicinae</taxon>
        <taxon>Temnothorax</taxon>
    </lineage>
</organism>
<gene>
    <name evidence="1" type="ORF">DBV15_12555</name>
</gene>
<comment type="caution">
    <text evidence="1">The sequence shown here is derived from an EMBL/GenBank/DDBJ whole genome shotgun (WGS) entry which is preliminary data.</text>
</comment>
<dbReference type="STRING" id="300112.A0A4S2KUM0"/>